<dbReference type="GO" id="GO:0030198">
    <property type="term" value="P:extracellular matrix organization"/>
    <property type="evidence" value="ECO:0007669"/>
    <property type="project" value="TreeGrafter"/>
</dbReference>
<dbReference type="SUPFAM" id="SSF48726">
    <property type="entry name" value="Immunoglobulin"/>
    <property type="match status" value="1"/>
</dbReference>
<evidence type="ECO:0000259" key="5">
    <source>
        <dbReference type="PROSITE" id="PS50835"/>
    </source>
</evidence>
<gene>
    <name evidence="7" type="primary">ORF121848</name>
</gene>
<dbReference type="GO" id="GO:0005576">
    <property type="term" value="C:extracellular region"/>
    <property type="evidence" value="ECO:0007669"/>
    <property type="project" value="UniProtKB-SubCell"/>
</dbReference>
<dbReference type="InterPro" id="IPR036179">
    <property type="entry name" value="Ig-like_dom_sf"/>
</dbReference>
<dbReference type="Pfam" id="PF08686">
    <property type="entry name" value="PLAC"/>
    <property type="match status" value="1"/>
</dbReference>
<dbReference type="InterPro" id="IPR013783">
    <property type="entry name" value="Ig-like_fold"/>
</dbReference>
<dbReference type="InterPro" id="IPR013098">
    <property type="entry name" value="Ig_I-set"/>
</dbReference>
<evidence type="ECO:0000313" key="7">
    <source>
        <dbReference type="EMBL" id="CEK80630.1"/>
    </source>
</evidence>
<evidence type="ECO:0000256" key="4">
    <source>
        <dbReference type="ARBA" id="ARBA00022737"/>
    </source>
</evidence>
<dbReference type="Pfam" id="PF07679">
    <property type="entry name" value="I-set"/>
    <property type="match status" value="1"/>
</dbReference>
<evidence type="ECO:0000256" key="2">
    <source>
        <dbReference type="ARBA" id="ARBA00022525"/>
    </source>
</evidence>
<keyword evidence="4" id="KW-0677">Repeat</keyword>
<dbReference type="Pfam" id="PF19030">
    <property type="entry name" value="TSP1_ADAMTS"/>
    <property type="match status" value="3"/>
</dbReference>
<feature type="domain" description="Ig-like" evidence="5">
    <location>
        <begin position="1"/>
        <end position="57"/>
    </location>
</feature>
<evidence type="ECO:0000256" key="3">
    <source>
        <dbReference type="ARBA" id="ARBA00022729"/>
    </source>
</evidence>
<dbReference type="InterPro" id="IPR007110">
    <property type="entry name" value="Ig-like_dom"/>
</dbReference>
<dbReference type="SMART" id="SM00209">
    <property type="entry name" value="TSP1"/>
    <property type="match status" value="2"/>
</dbReference>
<evidence type="ECO:0008006" key="8">
    <source>
        <dbReference type="Google" id="ProtNLM"/>
    </source>
</evidence>
<dbReference type="GO" id="GO:0004222">
    <property type="term" value="F:metalloendopeptidase activity"/>
    <property type="evidence" value="ECO:0007669"/>
    <property type="project" value="TreeGrafter"/>
</dbReference>
<dbReference type="Gene3D" id="2.60.40.10">
    <property type="entry name" value="Immunoglobulins"/>
    <property type="match status" value="1"/>
</dbReference>
<dbReference type="InterPro" id="IPR000884">
    <property type="entry name" value="TSP1_rpt"/>
</dbReference>
<sequence length="334" mass="37725">MSRKKLEWLKNDRPIRQGNRITITTRGNLRIRRSRPDKDTGTYTCIAENKRASLQIAFSDLYAIIQETLQREKYLLGFLADEADNSTSSITIDPFDKQKRLLQLVVANWSACSTTCGSGVRNRKISCEIITNNYFEVFPLKTCKHAGIKIPASVEKCNSHPCTRWVMKEWSTCLEHKCVKEGHSYKTRTVACAMESSSKLVNEKLCDAASRPLTNKECRNPLCRPVWNTSHWSECLAGCGESGVQTRMLTCSWKGNGNPAGRSCEGLPRPVLTRPCFNNCTHGTWTSNLRPIDLECVDASDYCSIVPMMKLCRFTNFRIKCCHSCSSMIEDPPS</sequence>
<name>A0A0B7AL18_9EUPU</name>
<dbReference type="PANTHER" id="PTHR13723">
    <property type="entry name" value="ADAMTS A DISINTEGRIN AND METALLOPROTEASE WITH THROMBOSPONDIN MOTIFS PROTEASE"/>
    <property type="match status" value="1"/>
</dbReference>
<dbReference type="PANTHER" id="PTHR13723:SF281">
    <property type="entry name" value="PAPILIN"/>
    <property type="match status" value="1"/>
</dbReference>
<organism evidence="7">
    <name type="scientific">Arion vulgaris</name>
    <dbReference type="NCBI Taxonomy" id="1028688"/>
    <lineage>
        <taxon>Eukaryota</taxon>
        <taxon>Metazoa</taxon>
        <taxon>Spiralia</taxon>
        <taxon>Lophotrochozoa</taxon>
        <taxon>Mollusca</taxon>
        <taxon>Gastropoda</taxon>
        <taxon>Heterobranchia</taxon>
        <taxon>Euthyneura</taxon>
        <taxon>Panpulmonata</taxon>
        <taxon>Eupulmonata</taxon>
        <taxon>Stylommatophora</taxon>
        <taxon>Helicina</taxon>
        <taxon>Arionoidea</taxon>
        <taxon>Arionidae</taxon>
        <taxon>Arion</taxon>
    </lineage>
</organism>
<dbReference type="PROSITE" id="PS50092">
    <property type="entry name" value="TSP1"/>
    <property type="match status" value="2"/>
</dbReference>
<keyword evidence="2" id="KW-0964">Secreted</keyword>
<dbReference type="AlphaFoldDB" id="A0A0B7AL18"/>
<dbReference type="InterPro" id="IPR050439">
    <property type="entry name" value="ADAMTS_ADAMTS-like"/>
</dbReference>
<dbReference type="Gene3D" id="2.20.100.10">
    <property type="entry name" value="Thrombospondin type-1 (TSP1) repeat"/>
    <property type="match status" value="2"/>
</dbReference>
<reference evidence="7" key="1">
    <citation type="submission" date="2014-12" db="EMBL/GenBank/DDBJ databases">
        <title>Insight into the proteome of Arion vulgaris.</title>
        <authorList>
            <person name="Aradska J."/>
            <person name="Bulat T."/>
            <person name="Smidak R."/>
            <person name="Sarate P."/>
            <person name="Gangsoo J."/>
            <person name="Sialana F."/>
            <person name="Bilban M."/>
            <person name="Lubec G."/>
        </authorList>
    </citation>
    <scope>NUCLEOTIDE SEQUENCE</scope>
    <source>
        <tissue evidence="7">Skin</tissue>
    </source>
</reference>
<comment type="subcellular location">
    <subcellularLocation>
        <location evidence="1">Secreted</location>
    </subcellularLocation>
</comment>
<dbReference type="GO" id="GO:0031012">
    <property type="term" value="C:extracellular matrix"/>
    <property type="evidence" value="ECO:0007669"/>
    <property type="project" value="TreeGrafter"/>
</dbReference>
<accession>A0A0B7AL18</accession>
<dbReference type="InterPro" id="IPR036383">
    <property type="entry name" value="TSP1_rpt_sf"/>
</dbReference>
<dbReference type="EMBL" id="HACG01033765">
    <property type="protein sequence ID" value="CEK80630.1"/>
    <property type="molecule type" value="Transcribed_RNA"/>
</dbReference>
<evidence type="ECO:0000259" key="6">
    <source>
        <dbReference type="PROSITE" id="PS50900"/>
    </source>
</evidence>
<proteinExistence type="predicted"/>
<dbReference type="PROSITE" id="PS50835">
    <property type="entry name" value="IG_LIKE"/>
    <property type="match status" value="1"/>
</dbReference>
<dbReference type="InterPro" id="IPR010909">
    <property type="entry name" value="PLAC"/>
</dbReference>
<protein>
    <recommendedName>
        <fullName evidence="8">PLAC domain-containing protein</fullName>
    </recommendedName>
</protein>
<feature type="domain" description="PLAC" evidence="6">
    <location>
        <begin position="292"/>
        <end position="329"/>
    </location>
</feature>
<dbReference type="SUPFAM" id="SSF82895">
    <property type="entry name" value="TSP-1 type 1 repeat"/>
    <property type="match status" value="2"/>
</dbReference>
<dbReference type="PROSITE" id="PS50900">
    <property type="entry name" value="PLAC"/>
    <property type="match status" value="1"/>
</dbReference>
<keyword evidence="3" id="KW-0732">Signal</keyword>
<dbReference type="GO" id="GO:0006508">
    <property type="term" value="P:proteolysis"/>
    <property type="evidence" value="ECO:0007669"/>
    <property type="project" value="TreeGrafter"/>
</dbReference>
<evidence type="ECO:0000256" key="1">
    <source>
        <dbReference type="ARBA" id="ARBA00004613"/>
    </source>
</evidence>